<evidence type="ECO:0000256" key="2">
    <source>
        <dbReference type="SAM" id="Phobius"/>
    </source>
</evidence>
<evidence type="ECO:0000313" key="3">
    <source>
        <dbReference type="EMBL" id="CCG81870.1"/>
    </source>
</evidence>
<name>R4X8W2_TAPDE</name>
<feature type="transmembrane region" description="Helical" evidence="2">
    <location>
        <begin position="76"/>
        <end position="97"/>
    </location>
</feature>
<dbReference type="PANTHER" id="PTHR42032:SF1">
    <property type="entry name" value="YALI0E30679P"/>
    <property type="match status" value="1"/>
</dbReference>
<dbReference type="STRING" id="1097556.R4X8W2"/>
<dbReference type="OrthoDB" id="5422510at2759"/>
<feature type="compositionally biased region" description="Polar residues" evidence="1">
    <location>
        <begin position="223"/>
        <end position="238"/>
    </location>
</feature>
<feature type="transmembrane region" description="Helical" evidence="2">
    <location>
        <begin position="130"/>
        <end position="148"/>
    </location>
</feature>
<keyword evidence="4" id="KW-1185">Reference proteome</keyword>
<keyword evidence="2" id="KW-1133">Transmembrane helix</keyword>
<dbReference type="VEuPathDB" id="FungiDB:TAPDE_001747"/>
<gene>
    <name evidence="3" type="ORF">TAPDE_001747</name>
</gene>
<dbReference type="AlphaFoldDB" id="R4X8W2"/>
<dbReference type="Proteomes" id="UP000013776">
    <property type="component" value="Unassembled WGS sequence"/>
</dbReference>
<evidence type="ECO:0000256" key="1">
    <source>
        <dbReference type="SAM" id="MobiDB-lite"/>
    </source>
</evidence>
<feature type="region of interest" description="Disordered" evidence="1">
    <location>
        <begin position="217"/>
        <end position="241"/>
    </location>
</feature>
<organism evidence="3 4">
    <name type="scientific">Taphrina deformans (strain PYCC 5710 / ATCC 11124 / CBS 356.35 / IMI 108563 / JCM 9778 / NBRC 8474)</name>
    <name type="common">Peach leaf curl fungus</name>
    <name type="synonym">Lalaria deformans</name>
    <dbReference type="NCBI Taxonomy" id="1097556"/>
    <lineage>
        <taxon>Eukaryota</taxon>
        <taxon>Fungi</taxon>
        <taxon>Dikarya</taxon>
        <taxon>Ascomycota</taxon>
        <taxon>Taphrinomycotina</taxon>
        <taxon>Taphrinomycetes</taxon>
        <taxon>Taphrinales</taxon>
        <taxon>Taphrinaceae</taxon>
        <taxon>Taphrina</taxon>
    </lineage>
</organism>
<protein>
    <submittedName>
        <fullName evidence="3">Uncharacterized protein</fullName>
    </submittedName>
</protein>
<keyword evidence="2" id="KW-0472">Membrane</keyword>
<proteinExistence type="predicted"/>
<accession>R4X8W2</accession>
<dbReference type="EMBL" id="CAHR02000061">
    <property type="protein sequence ID" value="CCG81870.1"/>
    <property type="molecule type" value="Genomic_DNA"/>
</dbReference>
<comment type="caution">
    <text evidence="3">The sequence shown here is derived from an EMBL/GenBank/DDBJ whole genome shotgun (WGS) entry which is preliminary data.</text>
</comment>
<evidence type="ECO:0000313" key="4">
    <source>
        <dbReference type="Proteomes" id="UP000013776"/>
    </source>
</evidence>
<sequence>MADRSRERRKAKVGSATDIAAGAAKLSTEGVAKGAVQAADAADQASHFQYAPTMIALFPVFASFFFGSHTEHWTDLLLLGLVAVYLHNCVTVPWGYYKASRRRYKTANRERMTDRQVAVDKKLRNAEIQAFGGLLLGPLLGAGLLNYVRGSMARPANGLITNFNITVFVLAAELRPLRIAYGYLNHRSEVLQEELIDVVPSQYEELVRKVEDLEARFEERKSSPNGQTRSDPWQSGSDTPVRDDAEITQIKFALRKFEKHDAQLKAEYENKLYALERKLADLGTRSRLDESNGTSVVQMVEGLLLLPIRMSWVVLTLPARVLRRISFAVNTKRLS</sequence>
<feature type="transmembrane region" description="Helical" evidence="2">
    <location>
        <begin position="50"/>
        <end position="70"/>
    </location>
</feature>
<dbReference type="eggNOG" id="ENOG502RXR7">
    <property type="taxonomic scope" value="Eukaryota"/>
</dbReference>
<dbReference type="PANTHER" id="PTHR42032">
    <property type="entry name" value="YALI0E30679P"/>
    <property type="match status" value="1"/>
</dbReference>
<keyword evidence="2" id="KW-0812">Transmembrane</keyword>
<reference evidence="3 4" key="1">
    <citation type="journal article" date="2013" name="MBio">
        <title>Genome sequencing of the plant pathogen Taphrina deformans, the causal agent of peach leaf curl.</title>
        <authorList>
            <person name="Cisse O.H."/>
            <person name="Almeida J.M.G.C.F."/>
            <person name="Fonseca A."/>
            <person name="Kumar A.A."/>
            <person name="Salojaervi J."/>
            <person name="Overmyer K."/>
            <person name="Hauser P.M."/>
            <person name="Pagni M."/>
        </authorList>
    </citation>
    <scope>NUCLEOTIDE SEQUENCE [LARGE SCALE GENOMIC DNA]</scope>
    <source>
        <strain evidence="4">PYCC 5710 / ATCC 11124 / CBS 356.35 / IMI 108563 / JCM 9778 / NBRC 8474</strain>
    </source>
</reference>